<protein>
    <submittedName>
        <fullName evidence="4">1,3-beta-glucanosyltransferase</fullName>
    </submittedName>
</protein>
<dbReference type="Gene3D" id="2.40.70.10">
    <property type="entry name" value="Acid Proteases"/>
    <property type="match status" value="2"/>
</dbReference>
<dbReference type="AlphaFoldDB" id="A0A9P6F2F9"/>
<evidence type="ECO:0000256" key="2">
    <source>
        <dbReference type="SAM" id="SignalP"/>
    </source>
</evidence>
<feature type="signal peptide" evidence="2">
    <location>
        <begin position="1"/>
        <end position="19"/>
    </location>
</feature>
<evidence type="ECO:0000313" key="4">
    <source>
        <dbReference type="EMBL" id="KAF9540828.1"/>
    </source>
</evidence>
<comment type="similarity">
    <text evidence="1">Belongs to the peptidase A1 family.</text>
</comment>
<dbReference type="InterPro" id="IPR001461">
    <property type="entry name" value="Aspartic_peptidase_A1"/>
</dbReference>
<feature type="domain" description="Peptidase A1" evidence="3">
    <location>
        <begin position="30"/>
        <end position="195"/>
    </location>
</feature>
<dbReference type="PANTHER" id="PTHR47966">
    <property type="entry name" value="BETA-SITE APP-CLEAVING ENZYME, ISOFORM A-RELATED"/>
    <property type="match status" value="1"/>
</dbReference>
<dbReference type="InterPro" id="IPR033121">
    <property type="entry name" value="PEPTIDASE_A1"/>
</dbReference>
<accession>A0A9P6F2F9</accession>
<evidence type="ECO:0000259" key="3">
    <source>
        <dbReference type="PROSITE" id="PS51767"/>
    </source>
</evidence>
<sequence>MKISALISLIGAAVAVVNALPVVVNNRTSFAVPLTRNPHFKPNAQAQIAKDRGISGFLRTHALQLLARFDATKLPTYQKDGRKWNISYGDGSTASGFLDSDMADVGGIQVRQTIDLATAESAEFGSSPDDGRFGHEFNTIESIRGRLFNGKGGEYLFGGIDSSKFAGSLTYVPVTRKAYWQVAIEDTLYNGQTLG</sequence>
<dbReference type="PANTHER" id="PTHR47966:SF51">
    <property type="entry name" value="BETA-SITE APP-CLEAVING ENZYME, ISOFORM A-RELATED"/>
    <property type="match status" value="1"/>
</dbReference>
<dbReference type="InterPro" id="IPR021109">
    <property type="entry name" value="Peptidase_aspartic_dom_sf"/>
</dbReference>
<feature type="chain" id="PRO_5040376673" evidence="2">
    <location>
        <begin position="20"/>
        <end position="195"/>
    </location>
</feature>
<dbReference type="GO" id="GO:0004190">
    <property type="term" value="F:aspartic-type endopeptidase activity"/>
    <property type="evidence" value="ECO:0007669"/>
    <property type="project" value="InterPro"/>
</dbReference>
<dbReference type="SUPFAM" id="SSF50630">
    <property type="entry name" value="Acid proteases"/>
    <property type="match status" value="1"/>
</dbReference>
<keyword evidence="2" id="KW-0732">Signal</keyword>
<dbReference type="EMBL" id="JAAAXW010000186">
    <property type="protein sequence ID" value="KAF9540828.1"/>
    <property type="molecule type" value="Genomic_DNA"/>
</dbReference>
<reference evidence="4" key="1">
    <citation type="journal article" date="2020" name="Fungal Divers.">
        <title>Resolving the Mortierellaceae phylogeny through synthesis of multi-gene phylogenetics and phylogenomics.</title>
        <authorList>
            <person name="Vandepol N."/>
            <person name="Liber J."/>
            <person name="Desiro A."/>
            <person name="Na H."/>
            <person name="Kennedy M."/>
            <person name="Barry K."/>
            <person name="Grigoriev I.V."/>
            <person name="Miller A.N."/>
            <person name="O'Donnell K."/>
            <person name="Stajich J.E."/>
            <person name="Bonito G."/>
        </authorList>
    </citation>
    <scope>NUCLEOTIDE SEQUENCE</scope>
    <source>
        <strain evidence="4">NRRL 2591</strain>
    </source>
</reference>
<gene>
    <name evidence="4" type="primary">PGA5_1</name>
    <name evidence="4" type="ORF">EC957_003691</name>
</gene>
<evidence type="ECO:0000313" key="5">
    <source>
        <dbReference type="Proteomes" id="UP000723463"/>
    </source>
</evidence>
<dbReference type="Pfam" id="PF00026">
    <property type="entry name" value="Asp"/>
    <property type="match status" value="2"/>
</dbReference>
<evidence type="ECO:0000256" key="1">
    <source>
        <dbReference type="ARBA" id="ARBA00007447"/>
    </source>
</evidence>
<dbReference type="Proteomes" id="UP000723463">
    <property type="component" value="Unassembled WGS sequence"/>
</dbReference>
<keyword evidence="5" id="KW-1185">Reference proteome</keyword>
<name>A0A9P6F2F9_9FUNG</name>
<comment type="caution">
    <text evidence="4">The sequence shown here is derived from an EMBL/GenBank/DDBJ whole genome shotgun (WGS) entry which is preliminary data.</text>
</comment>
<dbReference type="PROSITE" id="PS51767">
    <property type="entry name" value="PEPTIDASE_A1"/>
    <property type="match status" value="1"/>
</dbReference>
<organism evidence="4 5">
    <name type="scientific">Mortierella hygrophila</name>
    <dbReference type="NCBI Taxonomy" id="979708"/>
    <lineage>
        <taxon>Eukaryota</taxon>
        <taxon>Fungi</taxon>
        <taxon>Fungi incertae sedis</taxon>
        <taxon>Mucoromycota</taxon>
        <taxon>Mortierellomycotina</taxon>
        <taxon>Mortierellomycetes</taxon>
        <taxon>Mortierellales</taxon>
        <taxon>Mortierellaceae</taxon>
        <taxon>Mortierella</taxon>
    </lineage>
</organism>
<dbReference type="GO" id="GO:0006508">
    <property type="term" value="P:proteolysis"/>
    <property type="evidence" value="ECO:0007669"/>
    <property type="project" value="InterPro"/>
</dbReference>
<proteinExistence type="inferred from homology"/>